<feature type="region of interest" description="Disordered" evidence="1">
    <location>
        <begin position="1"/>
        <end position="24"/>
    </location>
</feature>
<proteinExistence type="predicted"/>
<evidence type="ECO:0000256" key="1">
    <source>
        <dbReference type="SAM" id="MobiDB-lite"/>
    </source>
</evidence>
<reference evidence="2" key="1">
    <citation type="submission" date="2018-07" db="EMBL/GenBank/DDBJ databases">
        <authorList>
            <consortium name="GenomeTrakr network: Whole genome sequencing for foodborne pathogen traceback"/>
        </authorList>
    </citation>
    <scope>NUCLEOTIDE SEQUENCE [LARGE SCALE GENOMIC DNA]</scope>
    <source>
        <strain evidence="2">FDA00010322</strain>
    </source>
</reference>
<dbReference type="Proteomes" id="UP000885414">
    <property type="component" value="Unassembled WGS sequence"/>
</dbReference>
<gene>
    <name evidence="2" type="ORF">BA086_02915</name>
</gene>
<feature type="compositionally biased region" description="Polar residues" evidence="1">
    <location>
        <begin position="9"/>
        <end position="24"/>
    </location>
</feature>
<comment type="caution">
    <text evidence="2">The sequence shown here is derived from an EMBL/GenBank/DDBJ whole genome shotgun (WGS) entry which is preliminary data.</text>
</comment>
<dbReference type="AlphaFoldDB" id="A0A402X9J0"/>
<name>A0A402X9J0_SALER</name>
<dbReference type="EMBL" id="RSUZ01000002">
    <property type="protein sequence ID" value="MIV62089.1"/>
    <property type="molecule type" value="Genomic_DNA"/>
</dbReference>
<sequence>MMSRRLIQKASSGSSTYRESTPRSNGKLIYTKVCCSTDNFFNALKLKGFYRWAAKAERQKACDLSHYKRRLPGLI</sequence>
<organism evidence="2">
    <name type="scientific">Salmonella enterica</name>
    <name type="common">Salmonella choleraesuis</name>
    <dbReference type="NCBI Taxonomy" id="28901"/>
    <lineage>
        <taxon>Bacteria</taxon>
        <taxon>Pseudomonadati</taxon>
        <taxon>Pseudomonadota</taxon>
        <taxon>Gammaproteobacteria</taxon>
        <taxon>Enterobacterales</taxon>
        <taxon>Enterobacteriaceae</taxon>
        <taxon>Salmonella</taxon>
    </lineage>
</organism>
<accession>A0A402X9J0</accession>
<protein>
    <submittedName>
        <fullName evidence="2">Uncharacterized protein</fullName>
    </submittedName>
</protein>
<evidence type="ECO:0000313" key="2">
    <source>
        <dbReference type="EMBL" id="MIV62089.1"/>
    </source>
</evidence>